<dbReference type="InterPro" id="IPR013105">
    <property type="entry name" value="TPR_2"/>
</dbReference>
<dbReference type="SMART" id="SM00028">
    <property type="entry name" value="TPR"/>
    <property type="match status" value="4"/>
</dbReference>
<reference evidence="4 5" key="2">
    <citation type="submission" date="2020-05" db="EMBL/GenBank/DDBJ databases">
        <authorList>
            <person name="Khan S.A."/>
            <person name="Jeon C.O."/>
            <person name="Chun B.H."/>
        </authorList>
    </citation>
    <scope>NUCLEOTIDE SEQUENCE [LARGE SCALE GENOMIC DNA]</scope>
    <source>
        <strain evidence="4 5">H242</strain>
    </source>
</reference>
<dbReference type="PROSITE" id="PS50293">
    <property type="entry name" value="TPR_REGION"/>
    <property type="match status" value="1"/>
</dbReference>
<dbReference type="PANTHER" id="PTHR44809">
    <property type="match status" value="1"/>
</dbReference>
<evidence type="ECO:0000313" key="4">
    <source>
        <dbReference type="EMBL" id="QJW84860.1"/>
    </source>
</evidence>
<gene>
    <name evidence="4" type="ORF">HK414_18465</name>
</gene>
<accession>A0ABX6P675</accession>
<dbReference type="PANTHER" id="PTHR44809:SF1">
    <property type="entry name" value="PROTEIN O-MANNOSYL-TRANSFERASE TMTC1"/>
    <property type="match status" value="1"/>
</dbReference>
<dbReference type="Pfam" id="PF07719">
    <property type="entry name" value="TPR_2"/>
    <property type="match status" value="1"/>
</dbReference>
<feature type="repeat" description="TPR" evidence="3">
    <location>
        <begin position="170"/>
        <end position="203"/>
    </location>
</feature>
<dbReference type="Pfam" id="PF13432">
    <property type="entry name" value="TPR_16"/>
    <property type="match status" value="1"/>
</dbReference>
<dbReference type="SUPFAM" id="SSF48452">
    <property type="entry name" value="TPR-like"/>
    <property type="match status" value="1"/>
</dbReference>
<dbReference type="PROSITE" id="PS50005">
    <property type="entry name" value="TPR"/>
    <property type="match status" value="1"/>
</dbReference>
<dbReference type="EMBL" id="CP053418">
    <property type="protein sequence ID" value="QJW84860.1"/>
    <property type="molecule type" value="Genomic_DNA"/>
</dbReference>
<evidence type="ECO:0000313" key="5">
    <source>
        <dbReference type="Proteomes" id="UP000500826"/>
    </source>
</evidence>
<dbReference type="InterPro" id="IPR052943">
    <property type="entry name" value="TMTC_O-mannosyl-trnsfr"/>
</dbReference>
<evidence type="ECO:0000256" key="3">
    <source>
        <dbReference type="PROSITE-ProRule" id="PRU00339"/>
    </source>
</evidence>
<evidence type="ECO:0000256" key="2">
    <source>
        <dbReference type="ARBA" id="ARBA00022803"/>
    </source>
</evidence>
<dbReference type="Proteomes" id="UP000500826">
    <property type="component" value="Chromosome"/>
</dbReference>
<reference evidence="4 5" key="1">
    <citation type="submission" date="2020-05" db="EMBL/GenBank/DDBJ databases">
        <title>Ramlibacter rhizophilus sp. nov., isolated from rhizosphere soil of national flower Mugunghwa from South Korea.</title>
        <authorList>
            <person name="Zheng-Fei Y."/>
            <person name="Huan T."/>
        </authorList>
    </citation>
    <scope>NUCLEOTIDE SEQUENCE [LARGE SCALE GENOMIC DNA]</scope>
    <source>
        <strain evidence="4 5">H242</strain>
    </source>
</reference>
<dbReference type="InterPro" id="IPR011990">
    <property type="entry name" value="TPR-like_helical_dom_sf"/>
</dbReference>
<proteinExistence type="predicted"/>
<dbReference type="InterPro" id="IPR019734">
    <property type="entry name" value="TPR_rpt"/>
</dbReference>
<sequence length="428" mass="46251">MMPAQGPALLAGGRFHEAAEAYAQAVRQQPDSAAARVGLARALAAIGDWVAAAAWLSDALRLAPDADDALQLLADLLLTRKQQAQPCRCTCGCWSAPAAARRPTCCMPGSAREHAGVLATAIALYRESLAVNPQLMEAHVDLAGVLWRVQDFEGTLAHARQAVALAPGHAYAQRILGMALLQMNRLEEAERHLRRALELQPDFALAQLDLAFALLLAGRLTEGWKLYESRWADASRSARPPFYQPEAEWPGLQAPLKGKAIAVYAEQGWGDVLQFLRYLPRLQQLAGRVCCVVQAQLVPLVEASFPGVECLAPGRELTVQVHAALLDLPGRFGTTLDDIPAQVPYVRARAGGGARALAGEARAVRRQAAHRARPVRIARAGEQREPRVSAVRVASGDGGLRRALVQPAEGRRRFLGPTPRRTPPDWST</sequence>
<evidence type="ECO:0000256" key="1">
    <source>
        <dbReference type="ARBA" id="ARBA00022737"/>
    </source>
</evidence>
<organism evidence="4 5">
    <name type="scientific">Ramlibacter terrae</name>
    <dbReference type="NCBI Taxonomy" id="2732511"/>
    <lineage>
        <taxon>Bacteria</taxon>
        <taxon>Pseudomonadati</taxon>
        <taxon>Pseudomonadota</taxon>
        <taxon>Betaproteobacteria</taxon>
        <taxon>Burkholderiales</taxon>
        <taxon>Comamonadaceae</taxon>
        <taxon>Ramlibacter</taxon>
    </lineage>
</organism>
<keyword evidence="1" id="KW-0677">Repeat</keyword>
<name>A0ABX6P675_9BURK</name>
<dbReference type="Gene3D" id="1.25.40.10">
    <property type="entry name" value="Tetratricopeptide repeat domain"/>
    <property type="match status" value="2"/>
</dbReference>
<keyword evidence="5" id="KW-1185">Reference proteome</keyword>
<protein>
    <submittedName>
        <fullName evidence="4">Tetratricopeptide repeat protein</fullName>
    </submittedName>
</protein>
<keyword evidence="2 3" id="KW-0802">TPR repeat</keyword>